<evidence type="ECO:0000313" key="2">
    <source>
        <dbReference type="EMBL" id="CAE0835699.1"/>
    </source>
</evidence>
<feature type="domain" description="Rho termination factor-like N-terminal" evidence="1">
    <location>
        <begin position="181"/>
        <end position="210"/>
    </location>
</feature>
<protein>
    <recommendedName>
        <fullName evidence="1">Rho termination factor-like N-terminal domain-containing protein</fullName>
    </recommendedName>
</protein>
<dbReference type="EMBL" id="HBJA01136767">
    <property type="protein sequence ID" value="CAE0835699.1"/>
    <property type="molecule type" value="Transcribed_RNA"/>
</dbReference>
<reference evidence="2" key="1">
    <citation type="submission" date="2021-01" db="EMBL/GenBank/DDBJ databases">
        <authorList>
            <person name="Corre E."/>
            <person name="Pelletier E."/>
            <person name="Niang G."/>
            <person name="Scheremetjew M."/>
            <person name="Finn R."/>
            <person name="Kale V."/>
            <person name="Holt S."/>
            <person name="Cochrane G."/>
            <person name="Meng A."/>
            <person name="Brown T."/>
            <person name="Cohen L."/>
        </authorList>
    </citation>
    <scope>NUCLEOTIDE SEQUENCE</scope>
    <source>
        <strain evidence="2">CCMP1594</strain>
    </source>
</reference>
<name>A0A7S4LKR4_9EUGL</name>
<dbReference type="AlphaFoldDB" id="A0A7S4LKR4"/>
<sequence>MPYPRELTPLQIEVFPAAQSVWDRTGVRALLAAAGSCAMTFAALSLCAQITGPQQLFVGQVARLPQTAVPRSMHSTVLQWPQVRPSYGAALGASVAPEAAGDPEEVGRDPEEAMPAEVPLASPELEEYWDTLNVKGLRKELRERGATNYSDLPRDAALQRLREIEAAPTPVNTKSLGWMTRLNADDLRKLAKEAGIKGTWKMRKAELIERVSALLDAEESARGSREAQP</sequence>
<organism evidence="2">
    <name type="scientific">Eutreptiella gymnastica</name>
    <dbReference type="NCBI Taxonomy" id="73025"/>
    <lineage>
        <taxon>Eukaryota</taxon>
        <taxon>Discoba</taxon>
        <taxon>Euglenozoa</taxon>
        <taxon>Euglenida</taxon>
        <taxon>Spirocuta</taxon>
        <taxon>Euglenophyceae</taxon>
        <taxon>Eutreptiales</taxon>
        <taxon>Eutreptiaceae</taxon>
        <taxon>Eutreptiella</taxon>
    </lineage>
</organism>
<gene>
    <name evidence="2" type="ORF">EGYM00163_LOCUS47049</name>
</gene>
<proteinExistence type="predicted"/>
<accession>A0A7S4LKR4</accession>
<evidence type="ECO:0000259" key="1">
    <source>
        <dbReference type="Pfam" id="PF07498"/>
    </source>
</evidence>
<dbReference type="GO" id="GO:0006353">
    <property type="term" value="P:DNA-templated transcription termination"/>
    <property type="evidence" value="ECO:0007669"/>
    <property type="project" value="InterPro"/>
</dbReference>
<dbReference type="InterPro" id="IPR011112">
    <property type="entry name" value="Rho-like_N"/>
</dbReference>
<dbReference type="Pfam" id="PF07498">
    <property type="entry name" value="Rho_N"/>
    <property type="match status" value="1"/>
</dbReference>